<dbReference type="PANTHER" id="PTHR43584">
    <property type="entry name" value="NUCLEOTIDYL TRANSFERASE"/>
    <property type="match status" value="1"/>
</dbReference>
<accession>A0A010ZUJ9</accession>
<evidence type="ECO:0000313" key="4">
    <source>
        <dbReference type="EMBL" id="EXG80872.1"/>
    </source>
</evidence>
<dbReference type="RefSeq" id="WP_035849989.1">
    <property type="nucleotide sequence ID" value="NZ_KK073874.1"/>
</dbReference>
<proteinExistence type="predicted"/>
<dbReference type="Proteomes" id="UP000021053">
    <property type="component" value="Unassembled WGS sequence"/>
</dbReference>
<evidence type="ECO:0000313" key="5">
    <source>
        <dbReference type="Proteomes" id="UP000021053"/>
    </source>
</evidence>
<evidence type="ECO:0000256" key="1">
    <source>
        <dbReference type="ARBA" id="ARBA00022679"/>
    </source>
</evidence>
<sequence>MTARGLCAVVLAAGAGTRLRPLTDLLPKALCPVGNVTLLDRALNQLETLGLSGPDLVAVNAHHHADQVVAAVAGRATGSVEQPEALGTAGAIAALRDWVSGRDVLVINADAYLAGPLPGEFLGGWSGERPRLLVVEAGERRRDFDEWRFAGISLLPATEAARLRPEPTGLYEVVWRAARAEGHLELTPFVGTFVDCGTPTDYLTANLHARTADASDPAGIDPSAVVTGEVTDSVVGAGAVVEGRITRCVVWPGARVEKHETLTDVVRAGDGLTVPA</sequence>
<dbReference type="Gene3D" id="3.90.550.10">
    <property type="entry name" value="Spore Coat Polysaccharide Biosynthesis Protein SpsA, Chain A"/>
    <property type="match status" value="1"/>
</dbReference>
<evidence type="ECO:0000259" key="3">
    <source>
        <dbReference type="Pfam" id="PF00483"/>
    </source>
</evidence>
<name>A0A010ZUJ9_9ACTN</name>
<reference evidence="4 5" key="1">
    <citation type="submission" date="2013-07" db="EMBL/GenBank/DDBJ databases">
        <authorList>
            <consortium name="DOE Joint Genome Institute"/>
            <person name="Eisen J."/>
            <person name="Huntemann M."/>
            <person name="Han J."/>
            <person name="Chen A."/>
            <person name="Kyrpides N."/>
            <person name="Mavromatis K."/>
            <person name="Markowitz V."/>
            <person name="Palaniappan K."/>
            <person name="Ivanova N."/>
            <person name="Schaumberg A."/>
            <person name="Pati A."/>
            <person name="Liolios K."/>
            <person name="Nordberg H.P."/>
            <person name="Cantor M.N."/>
            <person name="Hua S.X."/>
            <person name="Woyke T."/>
        </authorList>
    </citation>
    <scope>NUCLEOTIDE SEQUENCE [LARGE SCALE GENOMIC DNA]</scope>
    <source>
        <strain evidence="4 5">DSM 44712</strain>
    </source>
</reference>
<dbReference type="EMBL" id="JFBT01000001">
    <property type="protein sequence ID" value="EXG80872.1"/>
    <property type="molecule type" value="Genomic_DNA"/>
</dbReference>
<evidence type="ECO:0000256" key="2">
    <source>
        <dbReference type="ARBA" id="ARBA00022695"/>
    </source>
</evidence>
<keyword evidence="1" id="KW-0808">Transferase</keyword>
<dbReference type="SUPFAM" id="SSF53448">
    <property type="entry name" value="Nucleotide-diphospho-sugar transferases"/>
    <property type="match status" value="1"/>
</dbReference>
<comment type="caution">
    <text evidence="4">The sequence shown here is derived from an EMBL/GenBank/DDBJ whole genome shotgun (WGS) entry which is preliminary data.</text>
</comment>
<dbReference type="PANTHER" id="PTHR43584:SF8">
    <property type="entry name" value="N-ACETYLMURAMATE ALPHA-1-PHOSPHATE URIDYLYLTRANSFERASE"/>
    <property type="match status" value="1"/>
</dbReference>
<protein>
    <submittedName>
        <fullName evidence="4">Nucleoside-diphosphate-sugar pyrophosphorylase family protein</fullName>
    </submittedName>
</protein>
<organism evidence="4 5">
    <name type="scientific">Cryptosporangium arvum DSM 44712</name>
    <dbReference type="NCBI Taxonomy" id="927661"/>
    <lineage>
        <taxon>Bacteria</taxon>
        <taxon>Bacillati</taxon>
        <taxon>Actinomycetota</taxon>
        <taxon>Actinomycetes</taxon>
        <taxon>Cryptosporangiales</taxon>
        <taxon>Cryptosporangiaceae</taxon>
        <taxon>Cryptosporangium</taxon>
    </lineage>
</organism>
<dbReference type="InterPro" id="IPR029044">
    <property type="entry name" value="Nucleotide-diphossugar_trans"/>
</dbReference>
<dbReference type="GO" id="GO:0016779">
    <property type="term" value="F:nucleotidyltransferase activity"/>
    <property type="evidence" value="ECO:0007669"/>
    <property type="project" value="UniProtKB-KW"/>
</dbReference>
<dbReference type="InterPro" id="IPR005835">
    <property type="entry name" value="NTP_transferase_dom"/>
</dbReference>
<dbReference type="AlphaFoldDB" id="A0A010ZUJ9"/>
<dbReference type="Pfam" id="PF00483">
    <property type="entry name" value="NTP_transferase"/>
    <property type="match status" value="1"/>
</dbReference>
<keyword evidence="5" id="KW-1185">Reference proteome</keyword>
<gene>
    <name evidence="4" type="ORF">CryarDRAFT_1967</name>
</gene>
<feature type="domain" description="Nucleotidyl transferase" evidence="3">
    <location>
        <begin position="8"/>
        <end position="113"/>
    </location>
</feature>
<dbReference type="HOGENOM" id="CLU_887494_0_0_11"/>
<dbReference type="InterPro" id="IPR050065">
    <property type="entry name" value="GlmU-like"/>
</dbReference>
<keyword evidence="2" id="KW-0548">Nucleotidyltransferase</keyword>
<dbReference type="OrthoDB" id="9801810at2"/>